<dbReference type="AlphaFoldDB" id="A0A433XPX0"/>
<dbReference type="NCBIfam" id="TIGR00505">
    <property type="entry name" value="ribA"/>
    <property type="match status" value="1"/>
</dbReference>
<dbReference type="FunFam" id="3.40.50.10990:FF:000001">
    <property type="entry name" value="Riboflavin biosynthesis protein RibBA"/>
    <property type="match status" value="1"/>
</dbReference>
<feature type="binding site" evidence="19">
    <location>
        <position position="31"/>
    </location>
    <ligand>
        <name>Mg(2+)</name>
        <dbReference type="ChEBI" id="CHEBI:18420"/>
        <label>2</label>
    </ligand>
</feature>
<dbReference type="RefSeq" id="WP_127197820.1">
    <property type="nucleotide sequence ID" value="NZ_RZNX01000001.1"/>
</dbReference>
<dbReference type="GO" id="GO:0003935">
    <property type="term" value="F:GTP cyclohydrolase II activity"/>
    <property type="evidence" value="ECO:0007669"/>
    <property type="project" value="UniProtKB-UniRule"/>
</dbReference>
<dbReference type="GO" id="GO:0000287">
    <property type="term" value="F:magnesium ion binding"/>
    <property type="evidence" value="ECO:0007669"/>
    <property type="project" value="UniProtKB-UniRule"/>
</dbReference>
<keyword evidence="22" id="KW-1185">Reference proteome</keyword>
<dbReference type="HAMAP" id="MF_01283">
    <property type="entry name" value="RibBA"/>
    <property type="match status" value="1"/>
</dbReference>
<comment type="pathway">
    <text evidence="5 19">Cofactor biosynthesis; riboflavin biosynthesis; 2-hydroxy-3-oxobutyl phosphate from D-ribulose 5-phosphate: step 1/1.</text>
</comment>
<evidence type="ECO:0000256" key="14">
    <source>
        <dbReference type="ARBA" id="ARBA00023211"/>
    </source>
</evidence>
<feature type="site" description="Essential for DHBP synthase activity" evidence="19">
    <location>
        <position position="128"/>
    </location>
</feature>
<comment type="similarity">
    <text evidence="6 19">In the N-terminal section; belongs to the DHBP synthase family.</text>
</comment>
<dbReference type="Gene3D" id="3.40.50.10990">
    <property type="entry name" value="GTP cyclohydrolase II"/>
    <property type="match status" value="1"/>
</dbReference>
<evidence type="ECO:0000256" key="7">
    <source>
        <dbReference type="ARBA" id="ARBA00022619"/>
    </source>
</evidence>
<dbReference type="PIRSF" id="PIRSF001259">
    <property type="entry name" value="RibA"/>
    <property type="match status" value="1"/>
</dbReference>
<keyword evidence="11 19" id="KW-0862">Zinc</keyword>
<comment type="cofactor">
    <cofactor evidence="19">
        <name>Mg(2+)</name>
        <dbReference type="ChEBI" id="CHEBI:18420"/>
    </cofactor>
    <cofactor evidence="19">
        <name>Mn(2+)</name>
        <dbReference type="ChEBI" id="CHEBI:29035"/>
    </cofactor>
    <text evidence="19">Binds 2 divalent metal cations per subunit. Magnesium or manganese.</text>
</comment>
<dbReference type="NCBIfam" id="NF006803">
    <property type="entry name" value="PRK09311.1"/>
    <property type="match status" value="1"/>
</dbReference>
<feature type="binding site" evidence="19">
    <location>
        <position position="275"/>
    </location>
    <ligand>
        <name>GTP</name>
        <dbReference type="ChEBI" id="CHEBI:37565"/>
    </ligand>
</feature>
<feature type="binding site" evidence="19">
    <location>
        <position position="166"/>
    </location>
    <ligand>
        <name>D-ribulose 5-phosphate</name>
        <dbReference type="ChEBI" id="CHEBI:58121"/>
    </ligand>
</feature>
<feature type="binding site" evidence="19">
    <location>
        <position position="145"/>
    </location>
    <ligand>
        <name>Mg(2+)</name>
        <dbReference type="ChEBI" id="CHEBI:18420"/>
        <label>2</label>
    </ligand>
</feature>
<dbReference type="Pfam" id="PF00925">
    <property type="entry name" value="GTP_cyclohydro2"/>
    <property type="match status" value="1"/>
</dbReference>
<comment type="caution">
    <text evidence="21">The sequence shown here is derived from an EMBL/GenBank/DDBJ whole genome shotgun (WGS) entry which is preliminary data.</text>
</comment>
<proteinExistence type="inferred from homology"/>
<evidence type="ECO:0000256" key="4">
    <source>
        <dbReference type="ARBA" id="ARBA00004853"/>
    </source>
</evidence>
<keyword evidence="15 19" id="KW-0456">Lyase</keyword>
<dbReference type="Pfam" id="PF00926">
    <property type="entry name" value="DHBP_synthase"/>
    <property type="match status" value="1"/>
</dbReference>
<dbReference type="InterPro" id="IPR016299">
    <property type="entry name" value="Riboflavin_synth_RibBA"/>
</dbReference>
<dbReference type="EMBL" id="RZNX01000001">
    <property type="protein sequence ID" value="RUT36125.1"/>
    <property type="molecule type" value="Genomic_DNA"/>
</dbReference>
<comment type="pathway">
    <text evidence="4 19">Cofactor biosynthesis; riboflavin biosynthesis; 5-amino-6-(D-ribitylamino)uracil from GTP: step 1/4.</text>
</comment>
<evidence type="ECO:0000256" key="6">
    <source>
        <dbReference type="ARBA" id="ARBA00005520"/>
    </source>
</evidence>
<comment type="catalytic activity">
    <reaction evidence="1 19">
        <text>D-ribulose 5-phosphate = (2S)-2-hydroxy-3-oxobutyl phosphate + formate + H(+)</text>
        <dbReference type="Rhea" id="RHEA:18457"/>
        <dbReference type="ChEBI" id="CHEBI:15378"/>
        <dbReference type="ChEBI" id="CHEBI:15740"/>
        <dbReference type="ChEBI" id="CHEBI:58121"/>
        <dbReference type="ChEBI" id="CHEBI:58830"/>
        <dbReference type="EC" id="4.1.99.12"/>
    </reaction>
</comment>
<feature type="binding site" evidence="19">
    <location>
        <position position="354"/>
    </location>
    <ligand>
        <name>GTP</name>
        <dbReference type="ChEBI" id="CHEBI:37565"/>
    </ligand>
</feature>
<evidence type="ECO:0000256" key="17">
    <source>
        <dbReference type="ARBA" id="ARBA00043932"/>
    </source>
</evidence>
<keyword evidence="13 19" id="KW-0342">GTP-binding</keyword>
<keyword evidence="16 19" id="KW-0511">Multifunctional enzyme</keyword>
<dbReference type="GO" id="GO:0008686">
    <property type="term" value="F:3,4-dihydroxy-2-butanone-4-phosphate synthase activity"/>
    <property type="evidence" value="ECO:0007669"/>
    <property type="project" value="UniProtKB-UniRule"/>
</dbReference>
<feature type="region of interest" description="DHBP synthase" evidence="19">
    <location>
        <begin position="1"/>
        <end position="203"/>
    </location>
</feature>
<feature type="binding site" evidence="19">
    <location>
        <position position="359"/>
    </location>
    <ligand>
        <name>GTP</name>
        <dbReference type="ChEBI" id="CHEBI:37565"/>
    </ligand>
</feature>
<dbReference type="NCBIfam" id="NF001591">
    <property type="entry name" value="PRK00393.1"/>
    <property type="match status" value="1"/>
</dbReference>
<evidence type="ECO:0000313" key="22">
    <source>
        <dbReference type="Proteomes" id="UP000272464"/>
    </source>
</evidence>
<feature type="binding site" evidence="19">
    <location>
        <position position="272"/>
    </location>
    <ligand>
        <name>Zn(2+)</name>
        <dbReference type="ChEBI" id="CHEBI:29105"/>
        <note>catalytic</note>
    </ligand>
</feature>
<feature type="binding site" evidence="19">
    <location>
        <position position="35"/>
    </location>
    <ligand>
        <name>D-ribulose 5-phosphate</name>
        <dbReference type="ChEBI" id="CHEBI:58121"/>
    </ligand>
</feature>
<comment type="function">
    <text evidence="3 19">Catalyzes the conversion of D-ribulose 5-phosphate to formate and 3,4-dihydroxy-2-butanone 4-phosphate.</text>
</comment>
<comment type="cofactor">
    <cofactor evidence="2">
        <name>Mn(2+)</name>
        <dbReference type="ChEBI" id="CHEBI:29035"/>
    </cofactor>
</comment>
<dbReference type="PANTHER" id="PTHR21327:SF18">
    <property type="entry name" value="3,4-DIHYDROXY-2-BUTANONE 4-PHOSPHATE SYNTHASE"/>
    <property type="match status" value="1"/>
</dbReference>
<dbReference type="CDD" id="cd00641">
    <property type="entry name" value="GTP_cyclohydro2"/>
    <property type="match status" value="1"/>
</dbReference>
<evidence type="ECO:0000256" key="18">
    <source>
        <dbReference type="ARBA" id="ARBA00049295"/>
    </source>
</evidence>
<keyword evidence="8 19" id="KW-0479">Metal-binding</keyword>
<comment type="function">
    <text evidence="17 19">Catalyzes the conversion of GTP to 2,5-diamino-6-ribosylamino-4(3H)-pyrimidinone 5'-phosphate (DARP), formate and pyrophosphate.</text>
</comment>
<dbReference type="GO" id="GO:0005829">
    <property type="term" value="C:cytosol"/>
    <property type="evidence" value="ECO:0007669"/>
    <property type="project" value="TreeGrafter"/>
</dbReference>
<dbReference type="EC" id="3.5.4.25" evidence="19"/>
<dbReference type="OrthoDB" id="9793111at2"/>
<evidence type="ECO:0000256" key="19">
    <source>
        <dbReference type="HAMAP-Rule" id="MF_01283"/>
    </source>
</evidence>
<keyword evidence="10 19" id="KW-0378">Hydrolase</keyword>
<dbReference type="UniPathway" id="UPA00275">
    <property type="reaction ID" value="UER00399"/>
</dbReference>
<dbReference type="InterPro" id="IPR000422">
    <property type="entry name" value="DHBP_synthase_RibB"/>
</dbReference>
<evidence type="ECO:0000256" key="2">
    <source>
        <dbReference type="ARBA" id="ARBA00001936"/>
    </source>
</evidence>
<evidence type="ECO:0000256" key="3">
    <source>
        <dbReference type="ARBA" id="ARBA00002284"/>
    </source>
</evidence>
<evidence type="ECO:0000256" key="9">
    <source>
        <dbReference type="ARBA" id="ARBA00022741"/>
    </source>
</evidence>
<evidence type="ECO:0000256" key="15">
    <source>
        <dbReference type="ARBA" id="ARBA00023239"/>
    </source>
</evidence>
<accession>A0A433XPX0</accession>
<dbReference type="SUPFAM" id="SSF142695">
    <property type="entry name" value="RibA-like"/>
    <property type="match status" value="1"/>
</dbReference>
<dbReference type="InterPro" id="IPR032677">
    <property type="entry name" value="GTP_cyclohydro_II"/>
</dbReference>
<dbReference type="HAMAP" id="MF_00180">
    <property type="entry name" value="RibB"/>
    <property type="match status" value="1"/>
</dbReference>
<evidence type="ECO:0000259" key="20">
    <source>
        <dbReference type="Pfam" id="PF00925"/>
    </source>
</evidence>
<feature type="active site" description="Nucleophile; for GTP cyclohydrolase activity" evidence="19">
    <location>
        <position position="333"/>
    </location>
</feature>
<feature type="binding site" evidence="19">
    <location>
        <position position="270"/>
    </location>
    <ligand>
        <name>Zn(2+)</name>
        <dbReference type="ChEBI" id="CHEBI:29105"/>
        <note>catalytic</note>
    </ligand>
</feature>
<feature type="binding site" evidence="19">
    <location>
        <begin position="142"/>
        <end position="146"/>
    </location>
    <ligand>
        <name>D-ribulose 5-phosphate</name>
        <dbReference type="ChEBI" id="CHEBI:58121"/>
    </ligand>
</feature>
<feature type="binding site" evidence="19">
    <location>
        <begin position="30"/>
        <end position="31"/>
    </location>
    <ligand>
        <name>D-ribulose 5-phosphate</name>
        <dbReference type="ChEBI" id="CHEBI:58121"/>
    </ligand>
</feature>
<reference evidence="21 22" key="1">
    <citation type="submission" date="2018-12" db="EMBL/GenBank/DDBJ databases">
        <authorList>
            <person name="Sun L."/>
            <person name="Chen Z."/>
        </authorList>
    </citation>
    <scope>NUCLEOTIDE SEQUENCE [LARGE SCALE GENOMIC DNA]</scope>
    <source>
        <strain evidence="21 22">3-5-3</strain>
    </source>
</reference>
<dbReference type="NCBIfam" id="TIGR00506">
    <property type="entry name" value="ribB"/>
    <property type="match status" value="1"/>
</dbReference>
<dbReference type="InterPro" id="IPR017945">
    <property type="entry name" value="DHBP_synth_RibB-like_a/b_dom"/>
</dbReference>
<dbReference type="Proteomes" id="UP000272464">
    <property type="component" value="Unassembled WGS sequence"/>
</dbReference>
<dbReference type="PANTHER" id="PTHR21327">
    <property type="entry name" value="GTP CYCLOHYDROLASE II-RELATED"/>
    <property type="match status" value="1"/>
</dbReference>
<dbReference type="GO" id="GO:0005525">
    <property type="term" value="F:GTP binding"/>
    <property type="evidence" value="ECO:0007669"/>
    <property type="project" value="UniProtKB-KW"/>
</dbReference>
<dbReference type="GO" id="GO:0008270">
    <property type="term" value="F:zinc ion binding"/>
    <property type="evidence" value="ECO:0007669"/>
    <property type="project" value="UniProtKB-UniRule"/>
</dbReference>
<dbReference type="Gene3D" id="3.90.870.10">
    <property type="entry name" value="DHBP synthase"/>
    <property type="match status" value="1"/>
</dbReference>
<dbReference type="GO" id="GO:0030145">
    <property type="term" value="F:manganese ion binding"/>
    <property type="evidence" value="ECO:0007669"/>
    <property type="project" value="UniProtKB-UniRule"/>
</dbReference>
<comment type="similarity">
    <text evidence="19">In the C-terminal section; belongs to the GTP cyclohydrolase II family.</text>
</comment>
<feature type="binding site" evidence="19">
    <location>
        <begin position="254"/>
        <end position="258"/>
    </location>
    <ligand>
        <name>GTP</name>
        <dbReference type="ChEBI" id="CHEBI:37565"/>
    </ligand>
</feature>
<feature type="binding site" evidence="19">
    <location>
        <position position="319"/>
    </location>
    <ligand>
        <name>GTP</name>
        <dbReference type="ChEBI" id="CHEBI:37565"/>
    </ligand>
</feature>
<keyword evidence="12 19" id="KW-0460">Magnesium</keyword>
<feature type="active site" description="Proton acceptor; for GTP cyclohydrolase activity" evidence="19">
    <location>
        <position position="331"/>
    </location>
</feature>
<feature type="domain" description="GTP cyclohydrolase II" evidence="20">
    <location>
        <begin position="210"/>
        <end position="375"/>
    </location>
</feature>
<feature type="binding site" evidence="19">
    <location>
        <begin position="297"/>
        <end position="299"/>
    </location>
    <ligand>
        <name>GTP</name>
        <dbReference type="ChEBI" id="CHEBI:37565"/>
    </ligand>
</feature>
<sequence length="412" mass="45814">MSDIQLDLVEEAIQDLKDGKVIIVVDDEDRENEGDFIALAEKATPEVINFMITQGRGLVCVPITQERADELDLKPMVAQNTDFHGTAFTVSVDHKYTTTGISAKERSVTIQGLMDPDAKSSDFRRPGHMFPLIAKKGGVLRRAGHTEAAVDLAVLSGAYPAGVICEVIKEDGTMARLPDLMQIAKTHGLKLISIKDLIHYRNEKERLVNREVEVRMPTDYGVFRAVAYSNEVDQKEHVALVKGTIDSSKPVLIRVHSECLTGDVFHSHRCDCGPQFEAALRQIEEAGNGVLLYMRQEGRGIGLINKLKAYKLQEEGLDTVDANIKLGFAADLRDYGIGAQILKDLGVRQIKLMTNNPRKIKGLEGYGLQVVERVPIQMKENEDNTNYLHTKQAKLGHLLKFDDLEQNESAEN</sequence>
<feature type="binding site" evidence="19">
    <location>
        <position position="31"/>
    </location>
    <ligand>
        <name>Mg(2+)</name>
        <dbReference type="ChEBI" id="CHEBI:18420"/>
        <label>1</label>
    </ligand>
</feature>
<protein>
    <recommendedName>
        <fullName evidence="19">Riboflavin biosynthesis protein RibBA</fullName>
    </recommendedName>
    <domain>
        <recommendedName>
            <fullName evidence="19">3,4-dihydroxy-2-butanone 4-phosphate synthase</fullName>
            <shortName evidence="19">DHBP synthase</shortName>
            <ecNumber evidence="19">4.1.99.12</ecNumber>
        </recommendedName>
    </domain>
    <domain>
        <recommendedName>
            <fullName evidence="19">GTP cyclohydrolase-2</fullName>
            <ecNumber evidence="19">3.5.4.25</ecNumber>
        </recommendedName>
        <alternativeName>
            <fullName evidence="19">GTP cyclohydrolase II</fullName>
        </alternativeName>
    </domain>
</protein>
<dbReference type="SUPFAM" id="SSF55821">
    <property type="entry name" value="YrdC/RibB"/>
    <property type="match status" value="1"/>
</dbReference>
<evidence type="ECO:0000256" key="10">
    <source>
        <dbReference type="ARBA" id="ARBA00022801"/>
    </source>
</evidence>
<keyword evidence="14 19" id="KW-0464">Manganese</keyword>
<dbReference type="InterPro" id="IPR000926">
    <property type="entry name" value="RibA"/>
</dbReference>
<keyword evidence="9 19" id="KW-0547">Nucleotide-binding</keyword>
<gene>
    <name evidence="19" type="primary">ribBA</name>
    <name evidence="21" type="ORF">EJP77_03810</name>
</gene>
<evidence type="ECO:0000256" key="16">
    <source>
        <dbReference type="ARBA" id="ARBA00023268"/>
    </source>
</evidence>
<evidence type="ECO:0000256" key="11">
    <source>
        <dbReference type="ARBA" id="ARBA00022833"/>
    </source>
</evidence>
<evidence type="ECO:0000256" key="12">
    <source>
        <dbReference type="ARBA" id="ARBA00022842"/>
    </source>
</evidence>
<comment type="catalytic activity">
    <reaction evidence="18 19">
        <text>GTP + 4 H2O = 2,5-diamino-6-hydroxy-4-(5-phosphoribosylamino)-pyrimidine + formate + 2 phosphate + 3 H(+)</text>
        <dbReference type="Rhea" id="RHEA:23704"/>
        <dbReference type="ChEBI" id="CHEBI:15377"/>
        <dbReference type="ChEBI" id="CHEBI:15378"/>
        <dbReference type="ChEBI" id="CHEBI:15740"/>
        <dbReference type="ChEBI" id="CHEBI:37565"/>
        <dbReference type="ChEBI" id="CHEBI:43474"/>
        <dbReference type="ChEBI" id="CHEBI:58614"/>
        <dbReference type="EC" id="3.5.4.25"/>
    </reaction>
</comment>
<keyword evidence="7 19" id="KW-0686">Riboflavin biosynthesis</keyword>
<dbReference type="FunFam" id="3.90.870.10:FF:000001">
    <property type="entry name" value="Riboflavin biosynthesis protein RibBA"/>
    <property type="match status" value="1"/>
</dbReference>
<evidence type="ECO:0000256" key="1">
    <source>
        <dbReference type="ARBA" id="ARBA00000141"/>
    </source>
</evidence>
<comment type="cofactor">
    <cofactor evidence="19">
        <name>Zn(2+)</name>
        <dbReference type="ChEBI" id="CHEBI:29105"/>
    </cofactor>
    <text evidence="19">Binds 1 zinc ion per subunit.</text>
</comment>
<name>A0A433XPX0_9BACL</name>
<evidence type="ECO:0000313" key="21">
    <source>
        <dbReference type="EMBL" id="RUT36125.1"/>
    </source>
</evidence>
<organism evidence="21 22">
    <name type="scientific">Paenibacillus zeisoli</name>
    <dbReference type="NCBI Taxonomy" id="2496267"/>
    <lineage>
        <taxon>Bacteria</taxon>
        <taxon>Bacillati</taxon>
        <taxon>Bacillota</taxon>
        <taxon>Bacilli</taxon>
        <taxon>Bacillales</taxon>
        <taxon>Paenibacillaceae</taxon>
        <taxon>Paenibacillus</taxon>
    </lineage>
</organism>
<dbReference type="InterPro" id="IPR036144">
    <property type="entry name" value="RibA-like_sf"/>
</dbReference>
<dbReference type="EC" id="4.1.99.12" evidence="19"/>
<dbReference type="GO" id="GO:0009231">
    <property type="term" value="P:riboflavin biosynthetic process"/>
    <property type="evidence" value="ECO:0007669"/>
    <property type="project" value="UniProtKB-UniRule"/>
</dbReference>
<evidence type="ECO:0000256" key="5">
    <source>
        <dbReference type="ARBA" id="ARBA00004904"/>
    </source>
</evidence>
<feature type="region of interest" description="GTP cyclohydrolase II" evidence="19">
    <location>
        <begin position="204"/>
        <end position="412"/>
    </location>
</feature>
<feature type="binding site" evidence="19">
    <location>
        <position position="259"/>
    </location>
    <ligand>
        <name>Zn(2+)</name>
        <dbReference type="ChEBI" id="CHEBI:29105"/>
        <note>catalytic</note>
    </ligand>
</feature>
<evidence type="ECO:0000256" key="13">
    <source>
        <dbReference type="ARBA" id="ARBA00023134"/>
    </source>
</evidence>
<dbReference type="HAMAP" id="MF_00179">
    <property type="entry name" value="RibA"/>
    <property type="match status" value="1"/>
</dbReference>
<feature type="site" description="Essential for DHBP synthase activity" evidence="19">
    <location>
        <position position="166"/>
    </location>
</feature>
<evidence type="ECO:0000256" key="8">
    <source>
        <dbReference type="ARBA" id="ARBA00022723"/>
    </source>
</evidence>